<sequence>MDFDPFAHRQTGIGGHGAREVCLLFARVSKSFGTLKERMWELLLQKQEYSGSVAATDRTGFRMTALGG</sequence>
<keyword evidence="2" id="KW-1185">Reference proteome</keyword>
<gene>
    <name evidence="1" type="ORF">DVR09_10900</name>
</gene>
<dbReference type="AlphaFoldDB" id="A0A345YFR6"/>
<dbReference type="Proteomes" id="UP000254508">
    <property type="component" value="Chromosome"/>
</dbReference>
<dbReference type="EMBL" id="CP031357">
    <property type="protein sequence ID" value="AXK42768.1"/>
    <property type="molecule type" value="Genomic_DNA"/>
</dbReference>
<proteinExistence type="predicted"/>
<evidence type="ECO:0000313" key="1">
    <source>
        <dbReference type="EMBL" id="AXK42768.1"/>
    </source>
</evidence>
<accession>A0A345YFR6</accession>
<organism evidence="1 2">
    <name type="scientific">Erythrobacter aureus</name>
    <dbReference type="NCBI Taxonomy" id="2182384"/>
    <lineage>
        <taxon>Bacteria</taxon>
        <taxon>Pseudomonadati</taxon>
        <taxon>Pseudomonadota</taxon>
        <taxon>Alphaproteobacteria</taxon>
        <taxon>Sphingomonadales</taxon>
        <taxon>Erythrobacteraceae</taxon>
        <taxon>Erythrobacter/Porphyrobacter group</taxon>
        <taxon>Erythrobacter</taxon>
    </lineage>
</organism>
<protein>
    <submittedName>
        <fullName evidence="1">Uncharacterized protein</fullName>
    </submittedName>
</protein>
<reference evidence="2" key="1">
    <citation type="submission" date="2018-07" db="EMBL/GenBank/DDBJ databases">
        <title>Genome sequence of Erythrobacter strain YH-07, an antagonistic bacterium isolated from Yellow Sea.</title>
        <authorList>
            <person name="Tang T."/>
            <person name="Liu Q."/>
            <person name="Sun X."/>
        </authorList>
    </citation>
    <scope>NUCLEOTIDE SEQUENCE [LARGE SCALE GENOMIC DNA]</scope>
    <source>
        <strain evidence="2">YH-07</strain>
    </source>
</reference>
<evidence type="ECO:0000313" key="2">
    <source>
        <dbReference type="Proteomes" id="UP000254508"/>
    </source>
</evidence>
<name>A0A345YFR6_9SPHN</name>
<dbReference type="KEGG" id="err:DVR09_10900"/>